<dbReference type="RefSeq" id="XP_017346080.1">
    <property type="nucleotide sequence ID" value="XM_017490591.3"/>
</dbReference>
<name>A0A2D0SUT9_ICTPU</name>
<gene>
    <name evidence="11 12" type="primary">LOC108277732</name>
</gene>
<dbReference type="SMART" id="SM00409">
    <property type="entry name" value="IG"/>
    <property type="match status" value="12"/>
</dbReference>
<evidence type="ECO:0000256" key="8">
    <source>
        <dbReference type="SAM" id="SignalP"/>
    </source>
</evidence>
<dbReference type="InterPro" id="IPR007110">
    <property type="entry name" value="Ig-like_dom"/>
</dbReference>
<sequence>MKRLLLLDIILYGILVNNTWAWSVRMPHSVNGLYRSCIVIPCSFSYSSYPPHNAYRIVWYQYVDRGYPLVYDSWNPMEVIDKYRGRTSIYKGSHLDCSLVIDDLSFSHDGDRIYTWIDPENVGRRTFRFFDVTTLIHVKSAADKPIVSISGGYKIGESITVQCTTQHSCPYKPPSLSLTGIDKKPGAEDRLTNNVISSDGTWQIRLKREGIVQSERHTFLCSVRHRGGLSESTTKTHIAQCSIDQARITPDSNTEFLEGLEQDIVCSVTYMCTKNQPHFLWNDGQLHGITSSPTKRGTKYEARSTLKFTAKADDHGRTITCQTNLEGNVQRVQITLRVKKSMGSLDWSITMPSAITGVRGSCVVIPCSYKFKKSQYSGAEVKWYKRSSPKNSVVYDQSTSNIINDFKGKTSLYGSNDKNCSLMIQPLEIQHKEILFPWMDQKSIEEYHLDNVNDITITLDVKDTAEKPQAELLGIAKVGEPVTLSCSVLHTCPPTPPTLSLSISRETPSFTHTPLHNGIWKKTIEITWTVEENDNSVTCTASYAHGQTSKTEISLNPLCPTDQAQITPDSNTEFLEGVEQDIVCSVTYTCTKDRPYIFWSGEQLPGSTFHISKQGTKQKAESTLKFTPKASDNGKTITCQADFKGNVQTVEITLRVQRSMGSLDWSFTMPSTITGIRGSCVVIPCNYEFKNLQHSTTNVKWYKLSTSGYLLVYDQSTNNIINRFNGKTSLFGSSNGKNCSLKIEPLEMQHSQERLFPWMDPNSIQSYHSKNFDHETIALEVTDIAAPPQADLLGIAKVGEPVTLSCSVIHTCPPTPPTLSLSLSNSRGTRDLIHTPLHNGKWKLTMEVTWTVEEYDKFVTCTVSYAGGQTSKTEISLNPLCDFQKPVISPSQDEAMEGIEKSFTCTVNHTCQKEKPNIIWNYQNLPVSVETRNVSPYSWKTVSTLKLKPSRHDHGKTLTCTAQTTERETSDHVTLKVKRGMQSLDWTYTMPSKITGLRGSCLVIPCSFDFKTEQHSNVKVKWYLYSTTEYPLVYGPDNEDVLSKFNGKTRLYGLPSEKNCSLEIKQLDMLHNGDRLYPWIDPKPVQSFHKENYYDKSIELQITEQALKPKLSITGVPRVGEQVTVSCSVLHTCPPNPPSLSVGKALDTDITVHTPVEDGFWETIRVHTFIIKEEEQTVTCKATFHSGQTSEAQINLNAQCTYKDITIDPEVADVVEGVGNNFTCTVFHSCKDQPPVFTWNYKDMPDTVGTKKGPSLTWATYSNALYIASVEDDGKKLTCTATFPGGEITTSIVLQVQRYVPKVVDPFENDTLHVFEAHVAPRISALTGSCVVIPCTFQTGNEFIPRLRGLWYTNKGKYVYHTGQSNVMDNFKGRTKLLGNPDDKNCTLEIDNVQAHDNGPFCFRAEKGNDKYSFNHSCVFIIMKASPDKPVISALPEKMEPGKRFTINCSVNHTCSSYPPNITWNVPAAREVVSHVERSAGKWETTSTITFIPTGYEEVENLICRASFRKGKYEESSTLLSVKRFEGLGMDSIGLYIILPLFTLLLFCIAAGIICRRRIQKKSSDEPTPERRRSIWSQLSRRYNGAASWLNSSMETSSPPRPPKPEKRRSVWSRFSRRGPVTSTDLTVQYKVNNVSAAATSAGYSKPHFPSPKSEPKCYISGGGHLANYDDDYTNTADFKMHRKM</sequence>
<feature type="domain" description="Ig-like" evidence="9">
    <location>
        <begin position="1430"/>
        <end position="1521"/>
    </location>
</feature>
<dbReference type="PANTHER" id="PTHR46484">
    <property type="entry name" value="SI:CH211-171H4.5-RELATED"/>
    <property type="match status" value="1"/>
</dbReference>
<evidence type="ECO:0000256" key="3">
    <source>
        <dbReference type="ARBA" id="ARBA00022989"/>
    </source>
</evidence>
<dbReference type="InterPro" id="IPR013162">
    <property type="entry name" value="CD80_C2-set"/>
</dbReference>
<proteinExistence type="predicted"/>
<evidence type="ECO:0000256" key="1">
    <source>
        <dbReference type="ARBA" id="ARBA00004167"/>
    </source>
</evidence>
<organism evidence="10 11">
    <name type="scientific">Ictalurus punctatus</name>
    <name type="common">Channel catfish</name>
    <name type="synonym">Silurus punctatus</name>
    <dbReference type="NCBI Taxonomy" id="7998"/>
    <lineage>
        <taxon>Eukaryota</taxon>
        <taxon>Metazoa</taxon>
        <taxon>Chordata</taxon>
        <taxon>Craniata</taxon>
        <taxon>Vertebrata</taxon>
        <taxon>Euteleostomi</taxon>
        <taxon>Actinopterygii</taxon>
        <taxon>Neopterygii</taxon>
        <taxon>Teleostei</taxon>
        <taxon>Ostariophysi</taxon>
        <taxon>Siluriformes</taxon>
        <taxon>Ictaluridae</taxon>
        <taxon>Ictalurus</taxon>
    </lineage>
</organism>
<dbReference type="InterPro" id="IPR003599">
    <property type="entry name" value="Ig_sub"/>
</dbReference>
<dbReference type="InterPro" id="IPR013783">
    <property type="entry name" value="Ig-like_fold"/>
</dbReference>
<keyword evidence="10" id="KW-1185">Reference proteome</keyword>
<comment type="subcellular location">
    <subcellularLocation>
        <location evidence="1">Membrane</location>
        <topology evidence="1">Single-pass membrane protein</topology>
    </subcellularLocation>
</comment>
<evidence type="ECO:0000259" key="9">
    <source>
        <dbReference type="PROSITE" id="PS50835"/>
    </source>
</evidence>
<evidence type="ECO:0000313" key="11">
    <source>
        <dbReference type="RefSeq" id="XP_017346080.1"/>
    </source>
</evidence>
<feature type="domain" description="Ig-like" evidence="9">
    <location>
        <begin position="468"/>
        <end position="554"/>
    </location>
</feature>
<dbReference type="SUPFAM" id="SSF48726">
    <property type="entry name" value="Immunoglobulin"/>
    <property type="match status" value="14"/>
</dbReference>
<dbReference type="OrthoDB" id="10039395at2759"/>
<dbReference type="InterPro" id="IPR013106">
    <property type="entry name" value="Ig_V-set"/>
</dbReference>
<evidence type="ECO:0000256" key="6">
    <source>
        <dbReference type="SAM" id="MobiDB-lite"/>
    </source>
</evidence>
<feature type="domain" description="Ig-like" evidence="9">
    <location>
        <begin position="886"/>
        <end position="970"/>
    </location>
</feature>
<evidence type="ECO:0000313" key="10">
    <source>
        <dbReference type="Proteomes" id="UP000221080"/>
    </source>
</evidence>
<evidence type="ECO:0000256" key="2">
    <source>
        <dbReference type="ARBA" id="ARBA00022692"/>
    </source>
</evidence>
<evidence type="ECO:0000256" key="7">
    <source>
        <dbReference type="SAM" id="Phobius"/>
    </source>
</evidence>
<feature type="transmembrane region" description="Helical" evidence="7">
    <location>
        <begin position="1533"/>
        <end position="1555"/>
    </location>
</feature>
<dbReference type="GeneID" id="108277732"/>
<accession>A0A2D0SUT9</accession>
<keyword evidence="8" id="KW-0732">Signal</keyword>
<dbReference type="GO" id="GO:0016020">
    <property type="term" value="C:membrane"/>
    <property type="evidence" value="ECO:0007669"/>
    <property type="project" value="UniProtKB-SubCell"/>
</dbReference>
<dbReference type="Gene3D" id="2.60.40.10">
    <property type="entry name" value="Immunoglobulins"/>
    <property type="match status" value="13"/>
</dbReference>
<evidence type="ECO:0000313" key="12">
    <source>
        <dbReference type="RefSeq" id="XP_047017531.1"/>
    </source>
</evidence>
<feature type="region of interest" description="Disordered" evidence="6">
    <location>
        <begin position="1590"/>
        <end position="1614"/>
    </location>
</feature>
<dbReference type="STRING" id="7998.ENSIPUP00000036194"/>
<dbReference type="InterPro" id="IPR036179">
    <property type="entry name" value="Ig-like_dom_sf"/>
</dbReference>
<dbReference type="Proteomes" id="UP000221080">
    <property type="component" value="Chromosome 17"/>
</dbReference>
<feature type="chain" id="PRO_5044573446" evidence="8">
    <location>
        <begin position="22"/>
        <end position="1685"/>
    </location>
</feature>
<dbReference type="PANTHER" id="PTHR46484:SF7">
    <property type="entry name" value="MYELIN-ASSOCIATED GLYCOPROTEIN-LIKE-RELATED"/>
    <property type="match status" value="1"/>
</dbReference>
<keyword evidence="4 7" id="KW-0472">Membrane</keyword>
<feature type="domain" description="Ig-like" evidence="9">
    <location>
        <begin position="1209"/>
        <end position="1295"/>
    </location>
</feature>
<feature type="domain" description="Ig-like" evidence="9">
    <location>
        <begin position="560"/>
        <end position="653"/>
    </location>
</feature>
<dbReference type="KEGG" id="ipu:108277732"/>
<reference evidence="11 12" key="2">
    <citation type="submission" date="2025-04" db="UniProtKB">
        <authorList>
            <consortium name="RefSeq"/>
        </authorList>
    </citation>
    <scope>IDENTIFICATION</scope>
    <source>
        <tissue evidence="11 12">Blood</tissue>
    </source>
</reference>
<evidence type="ECO:0000256" key="4">
    <source>
        <dbReference type="ARBA" id="ARBA00023136"/>
    </source>
</evidence>
<keyword evidence="5" id="KW-1015">Disulfide bond</keyword>
<dbReference type="PROSITE" id="PS50835">
    <property type="entry name" value="IG_LIKE"/>
    <property type="match status" value="5"/>
</dbReference>
<reference evidence="10" key="1">
    <citation type="journal article" date="2016" name="Nat. Commun.">
        <title>The channel catfish genome sequence provides insights into the evolution of scale formation in teleosts.</title>
        <authorList>
            <person name="Liu Z."/>
            <person name="Liu S."/>
            <person name="Yao J."/>
            <person name="Bao L."/>
            <person name="Zhang J."/>
            <person name="Li Y."/>
            <person name="Jiang C."/>
            <person name="Sun L."/>
            <person name="Wang R."/>
            <person name="Zhang Y."/>
            <person name="Zhou T."/>
            <person name="Zeng Q."/>
            <person name="Fu Q."/>
            <person name="Gao S."/>
            <person name="Li N."/>
            <person name="Koren S."/>
            <person name="Jiang Y."/>
            <person name="Zimin A."/>
            <person name="Xu P."/>
            <person name="Phillippy A.M."/>
            <person name="Geng X."/>
            <person name="Song L."/>
            <person name="Sun F."/>
            <person name="Li C."/>
            <person name="Wang X."/>
            <person name="Chen A."/>
            <person name="Jin Y."/>
            <person name="Yuan Z."/>
            <person name="Yang Y."/>
            <person name="Tan S."/>
            <person name="Peatman E."/>
            <person name="Lu J."/>
            <person name="Qin Z."/>
            <person name="Dunham R."/>
            <person name="Li Z."/>
            <person name="Sonstegard T."/>
            <person name="Feng J."/>
            <person name="Danzmann R.G."/>
            <person name="Schroeder S."/>
            <person name="Scheffler B."/>
            <person name="Duke M.V."/>
            <person name="Ballard L."/>
            <person name="Kucuktas H."/>
            <person name="Kaltenboeck L."/>
            <person name="Liu H."/>
            <person name="Armbruster J."/>
            <person name="Xie Y."/>
            <person name="Kirby M.L."/>
            <person name="Tian Y."/>
            <person name="Flanagan M.E."/>
            <person name="Mu W."/>
            <person name="Waldbieser G.C."/>
        </authorList>
    </citation>
    <scope>NUCLEOTIDE SEQUENCE [LARGE SCALE GENOMIC DNA]</scope>
    <source>
        <strain evidence="10">SDA103</strain>
    </source>
</reference>
<dbReference type="Pfam" id="PF08205">
    <property type="entry name" value="C2-set_2"/>
    <property type="match status" value="1"/>
</dbReference>
<keyword evidence="3 7" id="KW-1133">Transmembrane helix</keyword>
<keyword evidence="2 7" id="KW-0812">Transmembrane</keyword>
<feature type="signal peptide" evidence="8">
    <location>
        <begin position="1"/>
        <end position="21"/>
    </location>
</feature>
<dbReference type="Pfam" id="PF07686">
    <property type="entry name" value="V-set"/>
    <property type="match status" value="2"/>
</dbReference>
<protein>
    <submittedName>
        <fullName evidence="11 12">Uncharacterized protein LOC108277732</fullName>
    </submittedName>
</protein>
<dbReference type="RefSeq" id="XP_047017531.1">
    <property type="nucleotide sequence ID" value="XM_047161575.1"/>
</dbReference>
<evidence type="ECO:0000256" key="5">
    <source>
        <dbReference type="ARBA" id="ARBA00023157"/>
    </source>
</evidence>